<evidence type="ECO:0000313" key="2">
    <source>
        <dbReference type="EMBL" id="RQN02317.1"/>
    </source>
</evidence>
<sequence>MADAGELSEAARGLAHASRLFDDPADSYTVLGELQSALISLHQSLQQLAAMHTRLAGRTSTDAGDRADGREHALTAAMRLESAAVHVDRATDHLMVGFAENGQIAWLPAPSPAERALAERADDLEITSSDRADPPPPAPAPGR</sequence>
<dbReference type="RefSeq" id="WP_124237749.1">
    <property type="nucleotide sequence ID" value="NZ_JBHUFI010000017.1"/>
</dbReference>
<dbReference type="Proteomes" id="UP000275225">
    <property type="component" value="Unassembled WGS sequence"/>
</dbReference>
<gene>
    <name evidence="2" type="ORF">EHW97_13765</name>
</gene>
<feature type="compositionally biased region" description="Pro residues" evidence="1">
    <location>
        <begin position="134"/>
        <end position="143"/>
    </location>
</feature>
<comment type="caution">
    <text evidence="2">The sequence shown here is derived from an EMBL/GenBank/DDBJ whole genome shotgun (WGS) entry which is preliminary data.</text>
</comment>
<reference evidence="2 3" key="1">
    <citation type="submission" date="2018-11" db="EMBL/GenBank/DDBJ databases">
        <authorList>
            <person name="Li F."/>
        </authorList>
    </citation>
    <scope>NUCLEOTIDE SEQUENCE [LARGE SCALE GENOMIC DNA]</scope>
    <source>
        <strain evidence="2 3">YS17T</strain>
    </source>
</reference>
<feature type="compositionally biased region" description="Basic and acidic residues" evidence="1">
    <location>
        <begin position="116"/>
        <end position="133"/>
    </location>
</feature>
<accession>A0A3N6Z5W4</accession>
<keyword evidence="3" id="KW-1185">Reference proteome</keyword>
<feature type="region of interest" description="Disordered" evidence="1">
    <location>
        <begin position="114"/>
        <end position="143"/>
    </location>
</feature>
<dbReference type="OrthoDB" id="3781658at2"/>
<proteinExistence type="predicted"/>
<dbReference type="EMBL" id="RQJX01000022">
    <property type="protein sequence ID" value="RQN02317.1"/>
    <property type="molecule type" value="Genomic_DNA"/>
</dbReference>
<organism evidence="2 3">
    <name type="scientific">Aeromicrobium camelliae</name>
    <dbReference type="NCBI Taxonomy" id="1538144"/>
    <lineage>
        <taxon>Bacteria</taxon>
        <taxon>Bacillati</taxon>
        <taxon>Actinomycetota</taxon>
        <taxon>Actinomycetes</taxon>
        <taxon>Propionibacteriales</taxon>
        <taxon>Nocardioidaceae</taxon>
        <taxon>Aeromicrobium</taxon>
    </lineage>
</organism>
<dbReference type="AlphaFoldDB" id="A0A3N6Z5W4"/>
<name>A0A3N6Z5W4_9ACTN</name>
<evidence type="ECO:0000256" key="1">
    <source>
        <dbReference type="SAM" id="MobiDB-lite"/>
    </source>
</evidence>
<protein>
    <submittedName>
        <fullName evidence="2">Uncharacterized protein</fullName>
    </submittedName>
</protein>
<evidence type="ECO:0000313" key="3">
    <source>
        <dbReference type="Proteomes" id="UP000275225"/>
    </source>
</evidence>